<organism evidence="1 2">
    <name type="scientific">Paenibacillus plantiphilus</name>
    <dbReference type="NCBI Taxonomy" id="2905650"/>
    <lineage>
        <taxon>Bacteria</taxon>
        <taxon>Bacillati</taxon>
        <taxon>Bacillota</taxon>
        <taxon>Bacilli</taxon>
        <taxon>Bacillales</taxon>
        <taxon>Paenibacillaceae</taxon>
        <taxon>Paenibacillus</taxon>
    </lineage>
</organism>
<proteinExistence type="predicted"/>
<protein>
    <submittedName>
        <fullName evidence="1">Uncharacterized protein</fullName>
    </submittedName>
</protein>
<evidence type="ECO:0000313" key="2">
    <source>
        <dbReference type="Proteomes" id="UP000838686"/>
    </source>
</evidence>
<accession>A0ABN8GK60</accession>
<keyword evidence="2" id="KW-1185">Reference proteome</keyword>
<dbReference type="Proteomes" id="UP000838686">
    <property type="component" value="Unassembled WGS sequence"/>
</dbReference>
<gene>
    <name evidence="1" type="ORF">PAECIP111893_03318</name>
</gene>
<reference evidence="1" key="1">
    <citation type="submission" date="2022-01" db="EMBL/GenBank/DDBJ databases">
        <authorList>
            <person name="Criscuolo A."/>
        </authorList>
    </citation>
    <scope>NUCLEOTIDE SEQUENCE</scope>
    <source>
        <strain evidence="1">CIP111893</strain>
    </source>
</reference>
<evidence type="ECO:0000313" key="1">
    <source>
        <dbReference type="EMBL" id="CAH1210889.1"/>
    </source>
</evidence>
<dbReference type="EMBL" id="CAKMMF010000018">
    <property type="protein sequence ID" value="CAH1210889.1"/>
    <property type="molecule type" value="Genomic_DNA"/>
</dbReference>
<comment type="caution">
    <text evidence="1">The sequence shown here is derived from an EMBL/GenBank/DDBJ whole genome shotgun (WGS) entry which is preliminary data.</text>
</comment>
<sequence>MSAPMVYLLRKLRMLVQLNSCYFSREAEFDRGKIEGDS</sequence>
<name>A0ABN8GK60_9BACL</name>